<dbReference type="Proteomes" id="UP001153332">
    <property type="component" value="Unassembled WGS sequence"/>
</dbReference>
<evidence type="ECO:0000313" key="1">
    <source>
        <dbReference type="EMBL" id="KAJ8131127.1"/>
    </source>
</evidence>
<name>A0ACC2JV33_9PEZI</name>
<dbReference type="EMBL" id="JAPUUL010000353">
    <property type="protein sequence ID" value="KAJ8131127.1"/>
    <property type="molecule type" value="Genomic_DNA"/>
</dbReference>
<protein>
    <submittedName>
        <fullName evidence="1">Uncharacterized protein</fullName>
    </submittedName>
</protein>
<reference evidence="1" key="1">
    <citation type="submission" date="2022-12" db="EMBL/GenBank/DDBJ databases">
        <title>Genome Sequence of Lasiodiplodia mahajangana.</title>
        <authorList>
            <person name="Buettner E."/>
        </authorList>
    </citation>
    <scope>NUCLEOTIDE SEQUENCE</scope>
    <source>
        <strain evidence="1">VT137</strain>
    </source>
</reference>
<keyword evidence="2" id="KW-1185">Reference proteome</keyword>
<proteinExistence type="predicted"/>
<gene>
    <name evidence="1" type="ORF">O1611_g2497</name>
</gene>
<accession>A0ACC2JV33</accession>
<sequence length="1122" mass="126299">MSSVGVTINDNDVYQGIWINWSRGRFLGSTLTVTDRNGALLVAFLALYVSFAGERFWRLICFTLHYYLSSSDPQDGVYHQRQAIFRNSTTGLQSFEQLARMMWAWRKRAPRLYSRTMSMLVVSLASFLLFAVAGIFSSQVTAVPGDEVLLTGANCGVPYLWLNPDIDAVSTILSPYLTERIVASQEYAVRCYSNISSSTMCNNFVKDRLNVKVTSTAPCPFQESICKENNTNLRLDTGYLDSLHDFGINTPPEDRFLFRQVSHCAPILTKGYAKLDNMSDPTRPTMKYFYGELVGVRPGYGGFSYEQPIVPFGNDKATFGQAQQDYSLGTLQAFTSSEEGRSYSEFQPIKELDRDDAEVALFFLSANNIIYSRAVDDPWFSAHQTAGSYTSVVQEGSKTFFHADEPATVLACANQEQFCRPNPKGQPICEPLGDVYDHGASVQSLWPDNEKMQRYMAWSYDSYALNGADIRTIVRQVGIASLTARFGLQSTVQGPLPIDQWQKEVQNWFHASMATLQRLFVDVAAGPIDSRLDPWLARPNSTEEEFLCHSQKVKKTAKYTSFSLLETVLILTIGGLIIILELLIEPLTNWLQRRNTSARYKQLEWMTNSTMQLQRLAHEESGFGHWSNATDSVPITKYGEKLGILDVQDLDHPVLARVHVDILTALSRETTEVRRDGSVRDGPTAGARVAAESETTQQQPDLELGDHSLRRASSLSIDESSVIGRAVDSGDIGAHANSEVRTSFLNRNRGRGGRGSEMPPLVFDIQPIGRFNGGSEPVKRPKEFACFSYDDKHQFRLDDSSMQWYYPPRLGADLSKGFDSFDKHDDSIDEHLDSLLKAIAAHEKEEGKKIDANIVTWRGMMTKIMSAPFEDRDGFIEENYEAKQASKEQQSKQQRGRRGQFSPEVMTYWGYKFETLSCLPRPWGEVTREFIENRDQYVVSNKAQYCSVVRTGIGKATLCLGGEVDAIWDSKPTEKGAPINWIELKTSAEIHDDRGMNNFERKLMKFWIQSFLLGVPKIIVGFRSQGGILTKLEEIQTASIPDTAAKRGVRSWNANMCINFASAFLDWLKTTINDEGVWRIRRRAGSPTIEVFKTEEVGHGNILTEEFINWRIKLSLGDNTAT</sequence>
<evidence type="ECO:0000313" key="2">
    <source>
        <dbReference type="Proteomes" id="UP001153332"/>
    </source>
</evidence>
<organism evidence="1 2">
    <name type="scientific">Lasiodiplodia mahajangana</name>
    <dbReference type="NCBI Taxonomy" id="1108764"/>
    <lineage>
        <taxon>Eukaryota</taxon>
        <taxon>Fungi</taxon>
        <taxon>Dikarya</taxon>
        <taxon>Ascomycota</taxon>
        <taxon>Pezizomycotina</taxon>
        <taxon>Dothideomycetes</taxon>
        <taxon>Dothideomycetes incertae sedis</taxon>
        <taxon>Botryosphaeriales</taxon>
        <taxon>Botryosphaeriaceae</taxon>
        <taxon>Lasiodiplodia</taxon>
    </lineage>
</organism>
<comment type="caution">
    <text evidence="1">The sequence shown here is derived from an EMBL/GenBank/DDBJ whole genome shotgun (WGS) entry which is preliminary data.</text>
</comment>